<dbReference type="PATRIC" id="fig|172049.5.peg.2145"/>
<name>A0A101EK32_9EURY</name>
<evidence type="ECO:0008006" key="3">
    <source>
        <dbReference type="Google" id="ProtNLM"/>
    </source>
</evidence>
<dbReference type="RefSeq" id="WP_015849154.1">
    <property type="nucleotide sequence ID" value="NZ_LGFD01000059.1"/>
</dbReference>
<dbReference type="Proteomes" id="UP000053911">
    <property type="component" value="Unassembled WGS sequence"/>
</dbReference>
<reference evidence="2" key="1">
    <citation type="journal article" date="2015" name="MBio">
        <title>Genome-Resolved Metagenomic Analysis Reveals Roles for Candidate Phyla and Other Microbial Community Members in Biogeochemical Transformations in Oil Reservoirs.</title>
        <authorList>
            <person name="Hu P."/>
            <person name="Tom L."/>
            <person name="Singh A."/>
            <person name="Thomas B.C."/>
            <person name="Baker B.J."/>
            <person name="Piceno Y.M."/>
            <person name="Andersen G.L."/>
            <person name="Banfield J.F."/>
        </authorList>
    </citation>
    <scope>NUCLEOTIDE SEQUENCE [LARGE SCALE GENOMIC DNA]</scope>
</reference>
<dbReference type="OMA" id="FINGYAR"/>
<sequence length="90" mass="10646">MIRIDFKFDNITPEEARRMQYKLAINLAVYRVFLNGYSKSGYIIFDESKLSREEILQMLEEFKPEIIREKTLTPDELIIESLSWKNIAAA</sequence>
<proteinExistence type="predicted"/>
<protein>
    <recommendedName>
        <fullName evidence="3">DUF3213 domain-containing protein</fullName>
    </recommendedName>
</protein>
<accession>A0A101EK32</accession>
<dbReference type="Pfam" id="PF11491">
    <property type="entry name" value="DUF3213"/>
    <property type="match status" value="1"/>
</dbReference>
<comment type="caution">
    <text evidence="1">The sequence shown here is derived from an EMBL/GenBank/DDBJ whole genome shotgun (WGS) entry which is preliminary data.</text>
</comment>
<dbReference type="AlphaFoldDB" id="A0A101EK32"/>
<dbReference type="InterPro" id="IPR021583">
    <property type="entry name" value="DUF3213"/>
</dbReference>
<evidence type="ECO:0000313" key="2">
    <source>
        <dbReference type="Proteomes" id="UP000053911"/>
    </source>
</evidence>
<dbReference type="Gene3D" id="3.30.70.1750">
    <property type="entry name" value="Uncharacterised protein PF11491, DUF3213"/>
    <property type="match status" value="1"/>
</dbReference>
<evidence type="ECO:0000313" key="1">
    <source>
        <dbReference type="EMBL" id="KUK16818.1"/>
    </source>
</evidence>
<dbReference type="GeneID" id="8095865"/>
<dbReference type="EMBL" id="LGFD01000059">
    <property type="protein sequence ID" value="KUK16818.1"/>
    <property type="molecule type" value="Genomic_DNA"/>
</dbReference>
<gene>
    <name evidence="1" type="ORF">XD54_1887</name>
</gene>
<organism evidence="1 2">
    <name type="scientific">Thermococcus sibiricus</name>
    <dbReference type="NCBI Taxonomy" id="172049"/>
    <lineage>
        <taxon>Archaea</taxon>
        <taxon>Methanobacteriati</taxon>
        <taxon>Methanobacteriota</taxon>
        <taxon>Thermococci</taxon>
        <taxon>Thermococcales</taxon>
        <taxon>Thermococcaceae</taxon>
        <taxon>Thermococcus</taxon>
    </lineage>
</organism>